<reference evidence="2" key="1">
    <citation type="submission" date="2020-06" db="EMBL/GenBank/DDBJ databases">
        <authorList>
            <consortium name="Plant Systems Biology data submission"/>
        </authorList>
    </citation>
    <scope>NUCLEOTIDE SEQUENCE</scope>
    <source>
        <strain evidence="2">D6</strain>
    </source>
</reference>
<dbReference type="AlphaFoldDB" id="A0A9N8HBA0"/>
<evidence type="ECO:0000313" key="3">
    <source>
        <dbReference type="Proteomes" id="UP001153069"/>
    </source>
</evidence>
<keyword evidence="3" id="KW-1185">Reference proteome</keyword>
<organism evidence="2 3">
    <name type="scientific">Seminavis robusta</name>
    <dbReference type="NCBI Taxonomy" id="568900"/>
    <lineage>
        <taxon>Eukaryota</taxon>
        <taxon>Sar</taxon>
        <taxon>Stramenopiles</taxon>
        <taxon>Ochrophyta</taxon>
        <taxon>Bacillariophyta</taxon>
        <taxon>Bacillariophyceae</taxon>
        <taxon>Bacillariophycidae</taxon>
        <taxon>Naviculales</taxon>
        <taxon>Naviculaceae</taxon>
        <taxon>Seminavis</taxon>
    </lineage>
</organism>
<sequence>MFLSRPQLIDYSTFRATVNLNGSTPRIQDDNQIGSCKLRTASQHERRKALIREHQEQLELNRRQPDRTTSVRSSLVLRVPGSQDLGDDSSESDVVFTMKVTKPAKLFRRRRTLHTSSTGLSACSTVGFANKQARSVETVSWFDESMTLYSMAAHLSDDITEQLNPTCPTGMDVVPALKEDPPATTNAMFPTTKADPKEEDHVEPSAEITCMAVANNHDSFQTNATAPNMIDPKPPAFVKVIYLNLETQEEPIQEENSRRSDKMQETMNAKLDATGSSHSDRSILDSSQHSKVAPSMA</sequence>
<accession>A0A9N8HBA0</accession>
<evidence type="ECO:0000256" key="1">
    <source>
        <dbReference type="SAM" id="MobiDB-lite"/>
    </source>
</evidence>
<dbReference type="EMBL" id="CAICTM010000174">
    <property type="protein sequence ID" value="CAB9503758.1"/>
    <property type="molecule type" value="Genomic_DNA"/>
</dbReference>
<name>A0A9N8HBA0_9STRA</name>
<proteinExistence type="predicted"/>
<gene>
    <name evidence="2" type="ORF">SEMRO_175_G077130.1</name>
</gene>
<comment type="caution">
    <text evidence="2">The sequence shown here is derived from an EMBL/GenBank/DDBJ whole genome shotgun (WGS) entry which is preliminary data.</text>
</comment>
<feature type="compositionally biased region" description="Basic and acidic residues" evidence="1">
    <location>
        <begin position="255"/>
        <end position="264"/>
    </location>
</feature>
<evidence type="ECO:0000313" key="2">
    <source>
        <dbReference type="EMBL" id="CAB9503758.1"/>
    </source>
</evidence>
<protein>
    <submittedName>
        <fullName evidence="2">Uncharacterized protein</fullName>
    </submittedName>
</protein>
<feature type="region of interest" description="Disordered" evidence="1">
    <location>
        <begin position="249"/>
        <end position="297"/>
    </location>
</feature>
<dbReference type="Proteomes" id="UP001153069">
    <property type="component" value="Unassembled WGS sequence"/>
</dbReference>